<dbReference type="OrthoDB" id="3248006at2759"/>
<gene>
    <name evidence="2" type="ORF">RSOL_280410</name>
</gene>
<evidence type="ECO:0000256" key="1">
    <source>
        <dbReference type="SAM" id="MobiDB-lite"/>
    </source>
</evidence>
<dbReference type="SUPFAM" id="SSF57997">
    <property type="entry name" value="Tropomyosin"/>
    <property type="match status" value="1"/>
</dbReference>
<protein>
    <submittedName>
        <fullName evidence="2">Uncharacterized protein</fullName>
    </submittedName>
</protein>
<organism evidence="2 3">
    <name type="scientific">Rhizoctonia solani AG-3 Rhs1AP</name>
    <dbReference type="NCBI Taxonomy" id="1086054"/>
    <lineage>
        <taxon>Eukaryota</taxon>
        <taxon>Fungi</taxon>
        <taxon>Dikarya</taxon>
        <taxon>Basidiomycota</taxon>
        <taxon>Agaricomycotina</taxon>
        <taxon>Agaricomycetes</taxon>
        <taxon>Cantharellales</taxon>
        <taxon>Ceratobasidiaceae</taxon>
        <taxon>Rhizoctonia</taxon>
    </lineage>
</organism>
<name>A0A0A1UK87_9AGAM</name>
<reference evidence="3" key="1">
    <citation type="journal article" date="2014" name="Genome Announc.">
        <title>Draft genome sequence of the plant-pathogenic soil fungus Rhizoctonia solani anastomosis group 3 strain Rhs1AP.</title>
        <authorList>
            <person name="Cubeta M.A."/>
            <person name="Thomas E."/>
            <person name="Dean R.A."/>
            <person name="Jabaji S."/>
            <person name="Neate S.M."/>
            <person name="Tavantzis S."/>
            <person name="Toda T."/>
            <person name="Vilgalys R."/>
            <person name="Bharathan N."/>
            <person name="Fedorova-Abrams N."/>
            <person name="Pakala S.B."/>
            <person name="Pakala S.M."/>
            <person name="Zafar N."/>
            <person name="Joardar V."/>
            <person name="Losada L."/>
            <person name="Nierman W.C."/>
        </authorList>
    </citation>
    <scope>NUCLEOTIDE SEQUENCE [LARGE SCALE GENOMIC DNA]</scope>
    <source>
        <strain evidence="3">AG-3</strain>
    </source>
</reference>
<dbReference type="PANTHER" id="PTHR23159:SF31">
    <property type="entry name" value="CENTROSOME-ASSOCIATED PROTEIN CEP250 ISOFORM X1"/>
    <property type="match status" value="1"/>
</dbReference>
<sequence length="454" mass="50710">MDVQYYKKHAIRIRSKISSGVLPVGENLRKLLTDFGAIWDLYMFHVPGGVYAAGPPNNAIAVFESPGSAWRTLESSRNEKAGDIWPTYSMTARPIMNGGYFHELFSTITVPKLNALRANGKYTNLSNAPRSSERQLAHTTSLDYEPTAKRHRIGFPVGSSYDTTAINKHVATSGSSPTSSVVPESPDWMRTRIAQLETELYVAKAARDMAISEQDVIRKAHQAEQIARREAMSQKSAAEAALSRGEVEQNRLRTELDAAVSQKSDLSNDLENLCGQFAVLEEDLKLVRLSLDMADKSNERVKSLQLELEEAQDRAQKLQLQQFHTKERKVTFDISELEDAKTKIKQLKSRVKQLKSDLAATQKQLDSTQQSLESKERKCSSTRRRYKSTKEKLGTYKTQLENERTLLQKLRTMLTPAAYESLGATHETLGAFLSAMGLPPVGEEGNAGPKEESE</sequence>
<proteinExistence type="predicted"/>
<evidence type="ECO:0000313" key="2">
    <source>
        <dbReference type="EMBL" id="EUC58816.1"/>
    </source>
</evidence>
<dbReference type="AlphaFoldDB" id="A0A0A1UK87"/>
<accession>A0A0A1UK87</accession>
<feature type="compositionally biased region" description="Polar residues" evidence="1">
    <location>
        <begin position="362"/>
        <end position="372"/>
    </location>
</feature>
<evidence type="ECO:0000313" key="3">
    <source>
        <dbReference type="Proteomes" id="UP000030108"/>
    </source>
</evidence>
<feature type="region of interest" description="Disordered" evidence="1">
    <location>
        <begin position="362"/>
        <end position="388"/>
    </location>
</feature>
<comment type="caution">
    <text evidence="2">The sequence shown here is derived from an EMBL/GenBank/DDBJ whole genome shotgun (WGS) entry which is preliminary data.</text>
</comment>
<dbReference type="Proteomes" id="UP000030108">
    <property type="component" value="Unassembled WGS sequence"/>
</dbReference>
<dbReference type="Gene3D" id="1.10.287.1490">
    <property type="match status" value="1"/>
</dbReference>
<dbReference type="PANTHER" id="PTHR23159">
    <property type="entry name" value="CENTROSOMAL PROTEIN 2"/>
    <property type="match status" value="1"/>
</dbReference>
<dbReference type="EMBL" id="JATN01000321">
    <property type="protein sequence ID" value="EUC58816.1"/>
    <property type="molecule type" value="Genomic_DNA"/>
</dbReference>